<reference evidence="1" key="1">
    <citation type="journal article" date="2015" name="Nature">
        <title>Complex archaea that bridge the gap between prokaryotes and eukaryotes.</title>
        <authorList>
            <person name="Spang A."/>
            <person name="Saw J.H."/>
            <person name="Jorgensen S.L."/>
            <person name="Zaremba-Niedzwiedzka K."/>
            <person name="Martijn J."/>
            <person name="Lind A.E."/>
            <person name="van Eijk R."/>
            <person name="Schleper C."/>
            <person name="Guy L."/>
            <person name="Ettema T.J."/>
        </authorList>
    </citation>
    <scope>NUCLEOTIDE SEQUENCE</scope>
</reference>
<protein>
    <submittedName>
        <fullName evidence="1">Uncharacterized protein</fullName>
    </submittedName>
</protein>
<proteinExistence type="predicted"/>
<name>A0A0F9MI89_9ZZZZ</name>
<evidence type="ECO:0000313" key="1">
    <source>
        <dbReference type="EMBL" id="KKM68877.1"/>
    </source>
</evidence>
<gene>
    <name evidence="1" type="ORF">LCGC14_1456510</name>
</gene>
<comment type="caution">
    <text evidence="1">The sequence shown here is derived from an EMBL/GenBank/DDBJ whole genome shotgun (WGS) entry which is preliminary data.</text>
</comment>
<accession>A0A0F9MI89</accession>
<dbReference type="AlphaFoldDB" id="A0A0F9MI89"/>
<organism evidence="1">
    <name type="scientific">marine sediment metagenome</name>
    <dbReference type="NCBI Taxonomy" id="412755"/>
    <lineage>
        <taxon>unclassified sequences</taxon>
        <taxon>metagenomes</taxon>
        <taxon>ecological metagenomes</taxon>
    </lineage>
</organism>
<dbReference type="EMBL" id="LAZR01010090">
    <property type="protein sequence ID" value="KKM68877.1"/>
    <property type="molecule type" value="Genomic_DNA"/>
</dbReference>
<sequence length="179" mass="20215">MSNIKKIGLIMMFGFALTQGVGCAPTIVQVSTPAIQTAENPYYEIQFEPLNRETKVFVSFRLTIINRTDRNLEIDWNKTHYIHNNRSLGIFVFKGIRPQDIKDLTIPPEIIPARGTFSKEISPFRLIGRAPFREGINEPSIKPGPVPTGQSGILLVVRQNGKEIREKLQISITKKVLND</sequence>